<dbReference type="GO" id="GO:0003729">
    <property type="term" value="F:mRNA binding"/>
    <property type="evidence" value="ECO:0007669"/>
    <property type="project" value="UniProtKB-ARBA"/>
</dbReference>
<dbReference type="InterPro" id="IPR046960">
    <property type="entry name" value="PPR_At4g14850-like_plant"/>
</dbReference>
<dbReference type="Pfam" id="PF13041">
    <property type="entry name" value="PPR_2"/>
    <property type="match status" value="2"/>
</dbReference>
<dbReference type="GO" id="GO:0009451">
    <property type="term" value="P:RNA modification"/>
    <property type="evidence" value="ECO:0007669"/>
    <property type="project" value="InterPro"/>
</dbReference>
<dbReference type="InterPro" id="IPR011990">
    <property type="entry name" value="TPR-like_helical_dom_sf"/>
</dbReference>
<evidence type="ECO:0000313" key="3">
    <source>
        <dbReference type="EMBL" id="KAF9626490.1"/>
    </source>
</evidence>
<keyword evidence="4" id="KW-1185">Reference proteome</keyword>
<accession>A0A835IZ80</accession>
<feature type="repeat" description="PPR" evidence="2">
    <location>
        <begin position="507"/>
        <end position="541"/>
    </location>
</feature>
<dbReference type="SUPFAM" id="SSF48452">
    <property type="entry name" value="TPR-like"/>
    <property type="match status" value="1"/>
</dbReference>
<evidence type="ECO:0000313" key="4">
    <source>
        <dbReference type="Proteomes" id="UP000631114"/>
    </source>
</evidence>
<dbReference type="Pfam" id="PF01535">
    <property type="entry name" value="PPR"/>
    <property type="match status" value="5"/>
</dbReference>
<feature type="repeat" description="PPR" evidence="2">
    <location>
        <begin position="200"/>
        <end position="236"/>
    </location>
</feature>
<dbReference type="FunFam" id="1.25.40.10:FF:000073">
    <property type="entry name" value="Pentatricopeptide repeat-containing protein chloroplastic"/>
    <property type="match status" value="1"/>
</dbReference>
<dbReference type="InterPro" id="IPR002885">
    <property type="entry name" value="PPR_rpt"/>
</dbReference>
<feature type="repeat" description="PPR" evidence="2">
    <location>
        <begin position="608"/>
        <end position="642"/>
    </location>
</feature>
<dbReference type="Proteomes" id="UP000631114">
    <property type="component" value="Unassembled WGS sequence"/>
</dbReference>
<dbReference type="NCBIfam" id="TIGR00756">
    <property type="entry name" value="PPR"/>
    <property type="match status" value="5"/>
</dbReference>
<dbReference type="Pfam" id="PF13812">
    <property type="entry name" value="PPR_3"/>
    <property type="match status" value="1"/>
</dbReference>
<comment type="caution">
    <text evidence="3">The sequence shown here is derived from an EMBL/GenBank/DDBJ whole genome shotgun (WGS) entry which is preliminary data.</text>
</comment>
<protein>
    <recommendedName>
        <fullName evidence="5">Pentatricopeptide repeat-containing protein</fullName>
    </recommendedName>
</protein>
<evidence type="ECO:0000256" key="2">
    <source>
        <dbReference type="PROSITE-ProRule" id="PRU00708"/>
    </source>
</evidence>
<feature type="repeat" description="PPR" evidence="2">
    <location>
        <begin position="98"/>
        <end position="132"/>
    </location>
</feature>
<dbReference type="OrthoDB" id="308440at2759"/>
<dbReference type="InterPro" id="IPR046848">
    <property type="entry name" value="E_motif"/>
</dbReference>
<proteinExistence type="predicted"/>
<dbReference type="PANTHER" id="PTHR47926">
    <property type="entry name" value="PENTATRICOPEPTIDE REPEAT-CONTAINING PROTEIN"/>
    <property type="match status" value="1"/>
</dbReference>
<dbReference type="FunFam" id="1.25.40.10:FF:000090">
    <property type="entry name" value="Pentatricopeptide repeat-containing protein, chloroplastic"/>
    <property type="match status" value="1"/>
</dbReference>
<dbReference type="PANTHER" id="PTHR47926:SF452">
    <property type="entry name" value="PENTATRICOPEPTIDE REPEAT-CONTAINING PROTEIN"/>
    <property type="match status" value="1"/>
</dbReference>
<feature type="repeat" description="PPR" evidence="2">
    <location>
        <begin position="406"/>
        <end position="440"/>
    </location>
</feature>
<dbReference type="Pfam" id="PF20431">
    <property type="entry name" value="E_motif"/>
    <property type="match status" value="1"/>
</dbReference>
<dbReference type="PROSITE" id="PS51375">
    <property type="entry name" value="PPR"/>
    <property type="match status" value="7"/>
</dbReference>
<name>A0A835IZ80_9MAGN</name>
<evidence type="ECO:0000256" key="1">
    <source>
        <dbReference type="ARBA" id="ARBA00022737"/>
    </source>
</evidence>
<dbReference type="Gene3D" id="1.25.40.10">
    <property type="entry name" value="Tetratricopeptide repeat domain"/>
    <property type="match status" value="6"/>
</dbReference>
<evidence type="ECO:0008006" key="5">
    <source>
        <dbReference type="Google" id="ProtNLM"/>
    </source>
</evidence>
<organism evidence="3 4">
    <name type="scientific">Coptis chinensis</name>
    <dbReference type="NCBI Taxonomy" id="261450"/>
    <lineage>
        <taxon>Eukaryota</taxon>
        <taxon>Viridiplantae</taxon>
        <taxon>Streptophyta</taxon>
        <taxon>Embryophyta</taxon>
        <taxon>Tracheophyta</taxon>
        <taxon>Spermatophyta</taxon>
        <taxon>Magnoliopsida</taxon>
        <taxon>Ranunculales</taxon>
        <taxon>Ranunculaceae</taxon>
        <taxon>Coptidoideae</taxon>
        <taxon>Coptis</taxon>
    </lineage>
</organism>
<feature type="repeat" description="PPR" evidence="2">
    <location>
        <begin position="304"/>
        <end position="338"/>
    </location>
</feature>
<reference evidence="3 4" key="1">
    <citation type="submission" date="2020-10" db="EMBL/GenBank/DDBJ databases">
        <title>The Coptis chinensis genome and diversification of protoberbering-type alkaloids.</title>
        <authorList>
            <person name="Wang B."/>
            <person name="Shu S."/>
            <person name="Song C."/>
            <person name="Liu Y."/>
        </authorList>
    </citation>
    <scope>NUCLEOTIDE SEQUENCE [LARGE SCALE GENOMIC DNA]</scope>
    <source>
        <strain evidence="3">HL-2020</strain>
        <tissue evidence="3">Leaf</tissue>
    </source>
</reference>
<keyword evidence="1" id="KW-0677">Repeat</keyword>
<sequence length="795" mass="88859">MIVFQKSLFLKPNSTFPRLLCTSTIQNALSQQIPISETFVSHLETCSSLISLKKLHACIITLGLETHIFLGSKLLNTYAKFNSLTESRHVFSKIINRNLSLWNSTLVGYFRTGYFNEVLRLYLKLKKENIGIDSSTLTFCLKSCVELGVVEFGRGVHVDCFKFGLNADRFVGSSLIGFYSKYGGGVEVARKVFDEISDKDVIAYTAMVTGYAQLGSSQAYEAFRIVGCMRENGFDPNRVTLVSLLQVAARLEAVEEGRMIHGYAIRRDIGCLDEVFNTCLVDMYVKCGVPDAAECIFSRMNTKSVVCWNALIAGHVQVGQPLRGLELFGCMMQENIMPDVITLSNGLLACAELEFLLQGKGIHAYILRAGIQLDLVAVTALIDMYSKCRYCIKYAKELFYGMEARDTILFNVMIAGYLGCKSPGKALETFYGMVEAGFRPNIATILSILTASAQLTDIREGRRMHGYVVTNGLESNTDIANQILYMYTKCGCLDLARLVFNRILSRDLVSWTSMMMGYVHHGQGDETVELFRLMLEARMDPDSVTLISLLQAFSQLGCLKSAKAIQGYIYRVHFEKEIPVINSLATTYAKCGRLDMAELLFEHTGRRGLTSWNTMIAAYGMHGNCIEALELFKRMQHEKVKPDELTFTSLISACSHAGLVEEGQKVFQSMTAEHSIVPQEEHYGCMADLLARAGRFEEAYHIVKCLPPKQSSSALAALLAACRVYENMDMGEIVAKQLLDLEPDNSGAYTLLSNIYAEAEKWEEVARLRETVTSRGVRRQPGYSMIDLDKQVIQW</sequence>
<dbReference type="EMBL" id="JADFTS010000001">
    <property type="protein sequence ID" value="KAF9626490.1"/>
    <property type="molecule type" value="Genomic_DNA"/>
</dbReference>
<gene>
    <name evidence="3" type="ORF">IFM89_034424</name>
</gene>
<dbReference type="AlphaFoldDB" id="A0A835IZ80"/>
<feature type="repeat" description="PPR" evidence="2">
    <location>
        <begin position="643"/>
        <end position="678"/>
    </location>
</feature>